<keyword evidence="2" id="KW-1185">Reference proteome</keyword>
<dbReference type="Proteomes" id="UP000035763">
    <property type="component" value="Unassembled WGS sequence"/>
</dbReference>
<sequence length="375" mass="38197">MMHWRVGTVAAVEQSWGRAVQYAVDLDSPDQAPGPRVRALGYADLVGVLGAGDRVLLTTSALERGLGTGGLAFVVAAPDRLPPDPPAGPGHIVKARYTPQQQIVLAVDEQESPHHGALSSGPAADGDLAGLPVLVADVHSALAPILVGVRSLAPRARVVHLYTDGGALPAAFSMTLARLAELGWLTATGTVGQAFGGDFEAVMLHSGLLAAKYVFGADLVVVVQGPGNVGTGTPYGFTGLAAGEALNAVHVLGGRGFGALRISAADARERHHGISHHSRTAYGRVVLGEASLIVPHLPGEFGALVAQQAGDLAAGARGQVTLISEPVDGLLEALGACPIPLSSMGRGLDADEEYFLAQAAAGRAVARTLGPADTR</sequence>
<dbReference type="STRING" id="1193182.BN11_1790008"/>
<organism evidence="1 2">
    <name type="scientific">Nostocoides australiense Ben110</name>
    <dbReference type="NCBI Taxonomy" id="1193182"/>
    <lineage>
        <taxon>Bacteria</taxon>
        <taxon>Bacillati</taxon>
        <taxon>Actinomycetota</taxon>
        <taxon>Actinomycetes</taxon>
        <taxon>Micrococcales</taxon>
        <taxon>Intrasporangiaceae</taxon>
        <taxon>Nostocoides</taxon>
    </lineage>
</organism>
<dbReference type="AlphaFoldDB" id="W6JVA8"/>
<reference evidence="1 2" key="1">
    <citation type="journal article" date="2013" name="ISME J.">
        <title>A metabolic model for members of the genus Tetrasphaera involved in enhanced biological phosphorus removal.</title>
        <authorList>
            <person name="Kristiansen R."/>
            <person name="Nguyen H.T.T."/>
            <person name="Saunders A.M."/>
            <person name="Nielsen J.L."/>
            <person name="Wimmer R."/>
            <person name="Le V.Q."/>
            <person name="McIlroy S.J."/>
            <person name="Petrovski S."/>
            <person name="Seviour R.J."/>
            <person name="Calteau A."/>
            <person name="Nielsen K.L."/>
            <person name="Nielsen P.H."/>
        </authorList>
    </citation>
    <scope>NUCLEOTIDE SEQUENCE [LARGE SCALE GENOMIC DNA]</scope>
    <source>
        <strain evidence="1 2">Ben110</strain>
    </source>
</reference>
<comment type="caution">
    <text evidence="1">The sequence shown here is derived from an EMBL/GenBank/DDBJ whole genome shotgun (WGS) entry which is preliminary data.</text>
</comment>
<proteinExistence type="predicted"/>
<evidence type="ECO:0000313" key="1">
    <source>
        <dbReference type="EMBL" id="CCH72581.1"/>
    </source>
</evidence>
<dbReference type="EMBL" id="CAJA01000089">
    <property type="protein sequence ID" value="CCH72581.1"/>
    <property type="molecule type" value="Genomic_DNA"/>
</dbReference>
<name>W6JVA8_9MICO</name>
<accession>W6JVA8</accession>
<evidence type="ECO:0000313" key="2">
    <source>
        <dbReference type="Proteomes" id="UP000035763"/>
    </source>
</evidence>
<dbReference type="InterPro" id="IPR024479">
    <property type="entry name" value="DUF3866"/>
</dbReference>
<gene>
    <name evidence="1" type="ORF">BN11_1790008</name>
</gene>
<protein>
    <recommendedName>
        <fullName evidence="3">DUF3866 domain-containing protein</fullName>
    </recommendedName>
</protein>
<dbReference type="Pfam" id="PF12982">
    <property type="entry name" value="DUF3866"/>
    <property type="match status" value="1"/>
</dbReference>
<evidence type="ECO:0008006" key="3">
    <source>
        <dbReference type="Google" id="ProtNLM"/>
    </source>
</evidence>